<dbReference type="Proteomes" id="UP001625374">
    <property type="component" value="Unassembled WGS sequence"/>
</dbReference>
<protein>
    <submittedName>
        <fullName evidence="2">Helix-turn-helix domain-containing protein</fullName>
    </submittedName>
</protein>
<organism evidence="2 3">
    <name type="scientific">Marinilactibacillus psychrotolerans</name>
    <dbReference type="NCBI Taxonomy" id="191770"/>
    <lineage>
        <taxon>Bacteria</taxon>
        <taxon>Bacillati</taxon>
        <taxon>Bacillota</taxon>
        <taxon>Bacilli</taxon>
        <taxon>Lactobacillales</taxon>
        <taxon>Carnobacteriaceae</taxon>
        <taxon>Marinilactibacillus</taxon>
    </lineage>
</organism>
<dbReference type="PROSITE" id="PS50943">
    <property type="entry name" value="HTH_CROC1"/>
    <property type="match status" value="1"/>
</dbReference>
<proteinExistence type="predicted"/>
<feature type="domain" description="HTH cro/C1-type" evidence="1">
    <location>
        <begin position="7"/>
        <end position="32"/>
    </location>
</feature>
<comment type="caution">
    <text evidence="2">The sequence shown here is derived from an EMBL/GenBank/DDBJ whole genome shotgun (WGS) entry which is preliminary data.</text>
</comment>
<dbReference type="CDD" id="cd00093">
    <property type="entry name" value="HTH_XRE"/>
    <property type="match status" value="1"/>
</dbReference>
<name>A0ABW8UI14_9LACT</name>
<dbReference type="InterPro" id="IPR010982">
    <property type="entry name" value="Lambda_DNA-bd_dom_sf"/>
</dbReference>
<keyword evidence="3" id="KW-1185">Reference proteome</keyword>
<dbReference type="Gene3D" id="1.10.260.40">
    <property type="entry name" value="lambda repressor-like DNA-binding domains"/>
    <property type="match status" value="1"/>
</dbReference>
<dbReference type="InterPro" id="IPR001387">
    <property type="entry name" value="Cro/C1-type_HTH"/>
</dbReference>
<sequence length="32" mass="3734">MEIGQRIKERKNELGLTQDKVSEYLGITRQTV</sequence>
<dbReference type="RefSeq" id="WP_407141913.1">
    <property type="nucleotide sequence ID" value="NZ_JBGQQI010000005.1"/>
</dbReference>
<evidence type="ECO:0000313" key="3">
    <source>
        <dbReference type="Proteomes" id="UP001625374"/>
    </source>
</evidence>
<dbReference type="EMBL" id="JBGQQK010000006">
    <property type="protein sequence ID" value="MFL2102285.1"/>
    <property type="molecule type" value="Genomic_DNA"/>
</dbReference>
<evidence type="ECO:0000313" key="2">
    <source>
        <dbReference type="EMBL" id="MFL2102285.1"/>
    </source>
</evidence>
<dbReference type="Pfam" id="PF01381">
    <property type="entry name" value="HTH_3"/>
    <property type="match status" value="1"/>
</dbReference>
<reference evidence="2 3" key="1">
    <citation type="submission" date="2024-08" db="EMBL/GenBank/DDBJ databases">
        <authorList>
            <person name="Arias E."/>
        </authorList>
    </citation>
    <scope>NUCLEOTIDE SEQUENCE [LARGE SCALE GENOMIC DNA]</scope>
    <source>
        <strain evidence="2 3">FAM 24106</strain>
    </source>
</reference>
<accession>A0ABW8UI14</accession>
<dbReference type="SUPFAM" id="SSF47413">
    <property type="entry name" value="lambda repressor-like DNA-binding domains"/>
    <property type="match status" value="1"/>
</dbReference>
<evidence type="ECO:0000259" key="1">
    <source>
        <dbReference type="PROSITE" id="PS50943"/>
    </source>
</evidence>
<gene>
    <name evidence="2" type="ORF">ACEN37_03360</name>
</gene>